<dbReference type="EMBL" id="QMIF01000007">
    <property type="protein sequence ID" value="TVM33292.1"/>
    <property type="molecule type" value="Genomic_DNA"/>
</dbReference>
<dbReference type="AlphaFoldDB" id="A0A6P1ZF83"/>
<dbReference type="Proteomes" id="UP000434052">
    <property type="component" value="Unassembled WGS sequence"/>
</dbReference>
<dbReference type="Gene3D" id="6.10.250.1120">
    <property type="match status" value="1"/>
</dbReference>
<dbReference type="GO" id="GO:0016787">
    <property type="term" value="F:hydrolase activity"/>
    <property type="evidence" value="ECO:0007669"/>
    <property type="project" value="UniProtKB-KW"/>
</dbReference>
<dbReference type="Pfam" id="PF00293">
    <property type="entry name" value="NUDIX"/>
    <property type="match status" value="1"/>
</dbReference>
<accession>A0A6P1ZF83</accession>
<dbReference type="Pfam" id="PF12535">
    <property type="entry name" value="Nudix_N"/>
    <property type="match status" value="1"/>
</dbReference>
<feature type="domain" description="Nudix hydrolase" evidence="3">
    <location>
        <begin position="74"/>
        <end position="201"/>
    </location>
</feature>
<dbReference type="CDD" id="cd04672">
    <property type="entry name" value="NUDIX_CDP-Chase_like"/>
    <property type="match status" value="1"/>
</dbReference>
<name>A0A6P1ZF83_9BACT</name>
<dbReference type="PROSITE" id="PS51462">
    <property type="entry name" value="NUDIX"/>
    <property type="match status" value="1"/>
</dbReference>
<dbReference type="PANTHER" id="PTHR43046">
    <property type="entry name" value="GDP-MANNOSE MANNOSYL HYDROLASE"/>
    <property type="match status" value="1"/>
</dbReference>
<dbReference type="RefSeq" id="WP_144305515.1">
    <property type="nucleotide sequence ID" value="NZ_QMIF01000007.1"/>
</dbReference>
<proteinExistence type="predicted"/>
<dbReference type="InterPro" id="IPR059176">
    <property type="entry name" value="UDP-X_N"/>
</dbReference>
<evidence type="ECO:0000259" key="3">
    <source>
        <dbReference type="PROSITE" id="PS51462"/>
    </source>
</evidence>
<evidence type="ECO:0000256" key="2">
    <source>
        <dbReference type="ARBA" id="ARBA00022801"/>
    </source>
</evidence>
<dbReference type="InterPro" id="IPR000086">
    <property type="entry name" value="NUDIX_hydrolase_dom"/>
</dbReference>
<sequence>MTNIPDDAPVPPWLEWAREMQAMAQTGLTYAKSHYDEALFKRFMEIAAEMTAMNSQLDRATVEEVFLLQPGYATVKVDVRGAVIREGKVLLVQERMDEKWCLPGGWADVGEYPSCMVEREIFEESGVRARARRLVGLYDANRKGRPMEFFHAYKAVFLCKDLGGEPHSSDETLDAAFFDFDDLPTLSENRTNAAHLAEVRKHLDDPGRPAAFD</sequence>
<dbReference type="PANTHER" id="PTHR43046:SF16">
    <property type="entry name" value="ADP-RIBOSE PYROPHOSPHATASE YJHB-RELATED"/>
    <property type="match status" value="1"/>
</dbReference>
<gene>
    <name evidence="4" type="ORF">DQK91_11520</name>
</gene>
<dbReference type="SUPFAM" id="SSF55811">
    <property type="entry name" value="Nudix"/>
    <property type="match status" value="1"/>
</dbReference>
<dbReference type="InterPro" id="IPR015797">
    <property type="entry name" value="NUDIX_hydrolase-like_dom_sf"/>
</dbReference>
<reference evidence="4 5" key="1">
    <citation type="submission" date="2018-06" db="EMBL/GenBank/DDBJ databases">
        <title>Complete genome of Desulfovibrio marinus P48SEP.</title>
        <authorList>
            <person name="Crispim J.S."/>
            <person name="Vidigal P.M.P."/>
            <person name="Silva L.C.F."/>
            <person name="Araujo L.C."/>
            <person name="Laguardia C.N."/>
            <person name="Dias R.S."/>
            <person name="Sousa M.P."/>
            <person name="Paula S.O."/>
            <person name="Silva C."/>
        </authorList>
    </citation>
    <scope>NUCLEOTIDE SEQUENCE [LARGE SCALE GENOMIC DNA]</scope>
    <source>
        <strain evidence="4 5">P48SEP</strain>
    </source>
</reference>
<evidence type="ECO:0000313" key="5">
    <source>
        <dbReference type="Proteomes" id="UP000434052"/>
    </source>
</evidence>
<evidence type="ECO:0000256" key="1">
    <source>
        <dbReference type="ARBA" id="ARBA00001946"/>
    </source>
</evidence>
<dbReference type="Gene3D" id="3.90.79.10">
    <property type="entry name" value="Nucleoside Triphosphate Pyrophosphohydrolase"/>
    <property type="match status" value="1"/>
</dbReference>
<organism evidence="4 5">
    <name type="scientific">Oceanidesulfovibrio marinus</name>
    <dbReference type="NCBI Taxonomy" id="370038"/>
    <lineage>
        <taxon>Bacteria</taxon>
        <taxon>Pseudomonadati</taxon>
        <taxon>Thermodesulfobacteriota</taxon>
        <taxon>Desulfovibrionia</taxon>
        <taxon>Desulfovibrionales</taxon>
        <taxon>Desulfovibrionaceae</taxon>
        <taxon>Oceanidesulfovibrio</taxon>
    </lineage>
</organism>
<comment type="cofactor">
    <cofactor evidence="1">
        <name>Mg(2+)</name>
        <dbReference type="ChEBI" id="CHEBI:18420"/>
    </cofactor>
</comment>
<protein>
    <submittedName>
        <fullName evidence="4">NUDIX hydrolase</fullName>
    </submittedName>
</protein>
<dbReference type="OrthoDB" id="8480561at2"/>
<comment type="caution">
    <text evidence="4">The sequence shown here is derived from an EMBL/GenBank/DDBJ whole genome shotgun (WGS) entry which is preliminary data.</text>
</comment>
<evidence type="ECO:0000313" key="4">
    <source>
        <dbReference type="EMBL" id="TVM33292.1"/>
    </source>
</evidence>
<keyword evidence="2 4" id="KW-0378">Hydrolase</keyword>